<evidence type="ECO:0000313" key="4">
    <source>
        <dbReference type="WormBase" id="Y41G9A.17"/>
    </source>
</evidence>
<feature type="region of interest" description="Disordered" evidence="1">
    <location>
        <begin position="1"/>
        <end position="25"/>
    </location>
</feature>
<organism evidence="2 3">
    <name type="scientific">Caenorhabditis elegans</name>
    <dbReference type="NCBI Taxonomy" id="6239"/>
    <lineage>
        <taxon>Eukaryota</taxon>
        <taxon>Metazoa</taxon>
        <taxon>Ecdysozoa</taxon>
        <taxon>Nematoda</taxon>
        <taxon>Chromadorea</taxon>
        <taxon>Rhabditida</taxon>
        <taxon>Rhabditina</taxon>
        <taxon>Rhabditomorpha</taxon>
        <taxon>Rhabditoidea</taxon>
        <taxon>Rhabditidae</taxon>
        <taxon>Peloderinae</taxon>
        <taxon>Caenorhabditis</taxon>
    </lineage>
</organism>
<name>A0A5E4LWL1_CAEEL</name>
<dbReference type="Proteomes" id="UP000001940">
    <property type="component" value="Chromosome X"/>
</dbReference>
<dbReference type="EMBL" id="BX284606">
    <property type="protein sequence ID" value="VVC12401.1"/>
    <property type="molecule type" value="Genomic_DNA"/>
</dbReference>
<protein>
    <submittedName>
        <fullName evidence="2">Uncharacterized protein</fullName>
    </submittedName>
</protein>
<proteinExistence type="predicted"/>
<dbReference type="AGR" id="WB:WBGene00304825"/>
<reference evidence="2 3" key="1">
    <citation type="journal article" date="1998" name="Science">
        <title>Genome sequence of the nematode C. elegans: a platform for investigating biology.</title>
        <authorList>
            <consortium name="The C. elegans sequencing consortium"/>
            <person name="Sulson J.E."/>
            <person name="Waterston R."/>
        </authorList>
    </citation>
    <scope>NUCLEOTIDE SEQUENCE [LARGE SCALE GENOMIC DNA]</scope>
    <source>
        <strain evidence="2 3">Bristol N2</strain>
    </source>
</reference>
<evidence type="ECO:0000313" key="3">
    <source>
        <dbReference type="Proteomes" id="UP000001940"/>
    </source>
</evidence>
<dbReference type="InParanoid" id="A0A5E4LWL1"/>
<evidence type="ECO:0000313" key="2">
    <source>
        <dbReference type="EMBL" id="VVC12401.1"/>
    </source>
</evidence>
<dbReference type="AlphaFoldDB" id="A0A5E4LWL1"/>
<accession>A0A5E4LWL1</accession>
<gene>
    <name evidence="2" type="ORF">CELE_Y41G9A.17</name>
    <name evidence="2 4" type="ORF">Y41G9A.17</name>
</gene>
<evidence type="ECO:0000256" key="1">
    <source>
        <dbReference type="SAM" id="MobiDB-lite"/>
    </source>
</evidence>
<dbReference type="SMR" id="A0A5E4LWL1"/>
<sequence length="221" mass="23844">MQPSFLSAHRLQPTTPLTSTETSSPFFLDQSVRPTQLAVASSFPAQTPLHNEPLPPPVTQNSPSIFSNIMHRFSKPTILNGLAQQMTSHQSTSLEQTEKPSFLNQNAQVPGSAVGSSFLNSPVQTQNLSQNSYGKGFLAGITVVNSLTQHQRFASTLPQTSATISFRTTTASENFPINGNSGNSWAHASLPNCANVGARTENNNNTWNAQQAQNENSHTSH</sequence>
<dbReference type="WormBase" id="Y41G9A.17">
    <property type="protein sequence ID" value="CE53529"/>
    <property type="gene ID" value="WBGene00304825"/>
</dbReference>
<feature type="compositionally biased region" description="Low complexity" evidence="1">
    <location>
        <begin position="13"/>
        <end position="25"/>
    </location>
</feature>
<keyword evidence="3" id="KW-1185">Reference proteome</keyword>